<name>A0A060BMW6_9HYPH</name>
<dbReference type="PROSITE" id="PS51677">
    <property type="entry name" value="NODB"/>
    <property type="match status" value="1"/>
</dbReference>
<dbReference type="Gene3D" id="3.20.20.370">
    <property type="entry name" value="Glycoside hydrolase/deacetylase"/>
    <property type="match status" value="1"/>
</dbReference>
<dbReference type="EMBL" id="KF118377">
    <property type="protein sequence ID" value="AIA85638.1"/>
    <property type="molecule type" value="Genomic_DNA"/>
</dbReference>
<dbReference type="PANTHER" id="PTHR34216">
    <property type="match status" value="1"/>
</dbReference>
<feature type="domain" description="NodB homology" evidence="6">
    <location>
        <begin position="1"/>
        <end position="135"/>
    </location>
</feature>
<reference evidence="7" key="1">
    <citation type="journal article" date="2013" name="Environ. Microbiol.">
        <title>Seasonally variable intestinal metagenomes of the red palm weevil (Rhynchophorus ferrugineus).</title>
        <authorList>
            <person name="Jia S."/>
            <person name="Zhang X."/>
            <person name="Zhang G."/>
            <person name="Yin A."/>
            <person name="Zhang S."/>
            <person name="Li F."/>
            <person name="Wang L."/>
            <person name="Zhao D."/>
            <person name="Yun Q."/>
            <person name="Tala"/>
            <person name="Wang J."/>
            <person name="Sun G."/>
            <person name="Baabdullah M."/>
            <person name="Yu X."/>
            <person name="Hu S."/>
            <person name="Al-Mssallem I.S."/>
            <person name="Yu J."/>
        </authorList>
    </citation>
    <scope>NUCLEOTIDE SEQUENCE</scope>
</reference>
<feature type="non-terminal residue" evidence="7">
    <location>
        <position position="1"/>
    </location>
</feature>
<evidence type="ECO:0000259" key="6">
    <source>
        <dbReference type="PROSITE" id="PS51677"/>
    </source>
</evidence>
<accession>A0A060BMW6</accession>
<comment type="similarity">
    <text evidence="2">Belongs to the polysaccharide deacetylase family.</text>
</comment>
<dbReference type="GO" id="GO:0016810">
    <property type="term" value="F:hydrolase activity, acting on carbon-nitrogen (but not peptide) bonds"/>
    <property type="evidence" value="ECO:0007669"/>
    <property type="project" value="InterPro"/>
</dbReference>
<dbReference type="PANTHER" id="PTHR34216:SF7">
    <property type="entry name" value="POLY-BETA-1,6-N-ACETYL-D-GLUCOSAMINE N-DEACETYLASE"/>
    <property type="match status" value="1"/>
</dbReference>
<evidence type="ECO:0000256" key="3">
    <source>
        <dbReference type="ARBA" id="ARBA00020071"/>
    </source>
</evidence>
<evidence type="ECO:0000313" key="7">
    <source>
        <dbReference type="EMBL" id="AIA85638.1"/>
    </source>
</evidence>
<dbReference type="GO" id="GO:0005975">
    <property type="term" value="P:carbohydrate metabolic process"/>
    <property type="evidence" value="ECO:0007669"/>
    <property type="project" value="InterPro"/>
</dbReference>
<dbReference type="AlphaFoldDB" id="A0A060BMW6"/>
<dbReference type="SUPFAM" id="SSF88713">
    <property type="entry name" value="Glycoside hydrolase/deacetylase"/>
    <property type="match status" value="1"/>
</dbReference>
<evidence type="ECO:0000256" key="5">
    <source>
        <dbReference type="ARBA" id="ARBA00032976"/>
    </source>
</evidence>
<organism evidence="7">
    <name type="scientific">uncultured Parvibaculum sp</name>
    <dbReference type="NCBI Taxonomy" id="291828"/>
    <lineage>
        <taxon>Bacteria</taxon>
        <taxon>Pseudomonadati</taxon>
        <taxon>Pseudomonadota</taxon>
        <taxon>Alphaproteobacteria</taxon>
        <taxon>Hyphomicrobiales</taxon>
        <taxon>Parvibaculaceae</taxon>
        <taxon>Parvibaculum</taxon>
        <taxon>environmental samples</taxon>
    </lineage>
</organism>
<comment type="function">
    <text evidence="1">Is involved in generating a small heat-stable compound (Nod), an acylated oligomer of N-acetylglucosamine, that stimulates mitosis in various plant protoplasts.</text>
</comment>
<dbReference type="InterPro" id="IPR051398">
    <property type="entry name" value="Polysacch_Deacetylase"/>
</dbReference>
<evidence type="ECO:0000256" key="1">
    <source>
        <dbReference type="ARBA" id="ARBA00003236"/>
    </source>
</evidence>
<dbReference type="Pfam" id="PF01522">
    <property type="entry name" value="Polysacc_deac_1"/>
    <property type="match status" value="1"/>
</dbReference>
<evidence type="ECO:0000256" key="2">
    <source>
        <dbReference type="ARBA" id="ARBA00010973"/>
    </source>
</evidence>
<proteinExistence type="inferred from homology"/>
<dbReference type="InterPro" id="IPR002509">
    <property type="entry name" value="NODB_dom"/>
</dbReference>
<protein>
    <recommendedName>
        <fullName evidence="3">Chitooligosaccharide deacetylase</fullName>
    </recommendedName>
    <alternativeName>
        <fullName evidence="5">Nodulation protein B</fullName>
    </alternativeName>
</protein>
<sequence length="135" mass="14374">VRAIDADPLGTIGAHTVNHFASSALPPAEALTEMVASASRLADETGSRPQFFAYPYGDKTSCGRRDFELARQAGFTAAVTTVKGVVTEADRCALFGLPRVSLNGDYQRLDYVDTLLSGVPFAARNLALRLAGRRG</sequence>
<keyword evidence="4" id="KW-0732">Signal</keyword>
<evidence type="ECO:0000256" key="4">
    <source>
        <dbReference type="ARBA" id="ARBA00022729"/>
    </source>
</evidence>
<dbReference type="InterPro" id="IPR011330">
    <property type="entry name" value="Glyco_hydro/deAcase_b/a-brl"/>
</dbReference>